<dbReference type="PRINTS" id="PR00478">
    <property type="entry name" value="PHRIBLKINASE"/>
</dbReference>
<evidence type="ECO:0000313" key="9">
    <source>
        <dbReference type="EMBL" id="HHH13177.1"/>
    </source>
</evidence>
<dbReference type="Gene3D" id="3.40.50.300">
    <property type="entry name" value="P-loop containing nucleotide triphosphate hydrolases"/>
    <property type="match status" value="1"/>
</dbReference>
<sequence>MSVKHPIIAFTGSSGAGTTTFREVFDRLLKEEGITRFRVDGNAFRRYDRKAMKYMVERYREQGRCLSHFSPEANHLERLEGLFREYSRTGAGLCRRYLENEELAEMYGQPAGSFTPWEEIPKGTDVLVYDGLHGGYSERPWSQRKTSPSHNPEVIRRRLQVALCEVPELDIARWVDLLIGVVPVINLEWIQKIYRDAHHKNKPAENTIQTIQRRLPDYINYIVPQFSLTDINFQRVPLSDTSNPFVLREIPSLDESIVVIRFRDPKGHDFPHFLKRIKGSWMSRRNTLVIPGGQLEHAIRVICAPLVHELVKRYREASG</sequence>
<evidence type="ECO:0000256" key="2">
    <source>
        <dbReference type="ARBA" id="ARBA00012042"/>
    </source>
</evidence>
<keyword evidence="4" id="KW-0547">Nucleotide-binding</keyword>
<organism evidence="9">
    <name type="scientific">Thiolapillus brandeum</name>
    <dbReference type="NCBI Taxonomy" id="1076588"/>
    <lineage>
        <taxon>Bacteria</taxon>
        <taxon>Pseudomonadati</taxon>
        <taxon>Pseudomonadota</taxon>
        <taxon>Gammaproteobacteria</taxon>
        <taxon>Chromatiales</taxon>
        <taxon>Sedimenticolaceae</taxon>
        <taxon>Thiolapillus</taxon>
    </lineage>
</organism>
<comment type="catalytic activity">
    <reaction evidence="7">
        <text>D-ribulose 5-phosphate + ATP = D-ribulose 1,5-bisphosphate + ADP + H(+)</text>
        <dbReference type="Rhea" id="RHEA:19365"/>
        <dbReference type="ChEBI" id="CHEBI:15378"/>
        <dbReference type="ChEBI" id="CHEBI:30616"/>
        <dbReference type="ChEBI" id="CHEBI:57870"/>
        <dbReference type="ChEBI" id="CHEBI:58121"/>
        <dbReference type="ChEBI" id="CHEBI:456216"/>
        <dbReference type="EC" id="2.7.1.19"/>
    </reaction>
</comment>
<dbReference type="EMBL" id="DROM01000183">
    <property type="protein sequence ID" value="HHH13177.1"/>
    <property type="molecule type" value="Genomic_DNA"/>
</dbReference>
<name>A0A7C5IYU1_9GAMM</name>
<evidence type="ECO:0000259" key="8">
    <source>
        <dbReference type="Pfam" id="PF00485"/>
    </source>
</evidence>
<evidence type="ECO:0000256" key="3">
    <source>
        <dbReference type="ARBA" id="ARBA00022679"/>
    </source>
</evidence>
<gene>
    <name evidence="9" type="ORF">ENJ98_02975</name>
</gene>
<accession>A0A7C5IYU1</accession>
<comment type="caution">
    <text evidence="9">The sequence shown here is derived from an EMBL/GenBank/DDBJ whole genome shotgun (WGS) entry which is preliminary data.</text>
</comment>
<dbReference type="InterPro" id="IPR027417">
    <property type="entry name" value="P-loop_NTPase"/>
</dbReference>
<keyword evidence="5" id="KW-0418">Kinase</keyword>
<keyword evidence="3 9" id="KW-0808">Transferase</keyword>
<reference evidence="9" key="1">
    <citation type="journal article" date="2020" name="mSystems">
        <title>Genome- and Community-Level Interaction Insights into Carbon Utilization and Element Cycling Functions of Hydrothermarchaeota in Hydrothermal Sediment.</title>
        <authorList>
            <person name="Zhou Z."/>
            <person name="Liu Y."/>
            <person name="Xu W."/>
            <person name="Pan J."/>
            <person name="Luo Z.H."/>
            <person name="Li M."/>
        </authorList>
    </citation>
    <scope>NUCLEOTIDE SEQUENCE [LARGE SCALE GENOMIC DNA]</scope>
    <source>
        <strain evidence="9">HyVt-535</strain>
    </source>
</reference>
<dbReference type="EC" id="2.7.1.19" evidence="2"/>
<comment type="similarity">
    <text evidence="1">Belongs to the phosphoribulokinase family.</text>
</comment>
<evidence type="ECO:0000256" key="6">
    <source>
        <dbReference type="ARBA" id="ARBA00022840"/>
    </source>
</evidence>
<evidence type="ECO:0000256" key="7">
    <source>
        <dbReference type="ARBA" id="ARBA00047663"/>
    </source>
</evidence>
<dbReference type="InterPro" id="IPR006083">
    <property type="entry name" value="PRK/URK"/>
</dbReference>
<keyword evidence="6" id="KW-0067">ATP-binding</keyword>
<dbReference type="Pfam" id="PF00485">
    <property type="entry name" value="PRK"/>
    <property type="match status" value="2"/>
</dbReference>
<dbReference type="SUPFAM" id="SSF52540">
    <property type="entry name" value="P-loop containing nucleoside triphosphate hydrolases"/>
    <property type="match status" value="1"/>
</dbReference>
<evidence type="ECO:0000256" key="5">
    <source>
        <dbReference type="ARBA" id="ARBA00022777"/>
    </source>
</evidence>
<dbReference type="GO" id="GO:0008974">
    <property type="term" value="F:phosphoribulokinase activity"/>
    <property type="evidence" value="ECO:0007669"/>
    <property type="project" value="UniProtKB-EC"/>
</dbReference>
<dbReference type="InterPro" id="IPR006082">
    <property type="entry name" value="PRK"/>
</dbReference>
<proteinExistence type="inferred from homology"/>
<evidence type="ECO:0000256" key="1">
    <source>
        <dbReference type="ARBA" id="ARBA00009719"/>
    </source>
</evidence>
<dbReference type="GO" id="GO:0005975">
    <property type="term" value="P:carbohydrate metabolic process"/>
    <property type="evidence" value="ECO:0007669"/>
    <property type="project" value="InterPro"/>
</dbReference>
<dbReference type="AlphaFoldDB" id="A0A7C5IYU1"/>
<dbReference type="GO" id="GO:0005524">
    <property type="term" value="F:ATP binding"/>
    <property type="evidence" value="ECO:0007669"/>
    <property type="project" value="UniProtKB-KW"/>
</dbReference>
<dbReference type="Proteomes" id="UP000886100">
    <property type="component" value="Unassembled WGS sequence"/>
</dbReference>
<feature type="domain" description="Phosphoribulokinase/uridine kinase" evidence="8">
    <location>
        <begin position="7"/>
        <end position="139"/>
    </location>
</feature>
<protein>
    <recommendedName>
        <fullName evidence="2">phosphoribulokinase</fullName>
        <ecNumber evidence="2">2.7.1.19</ecNumber>
    </recommendedName>
</protein>
<feature type="domain" description="Phosphoribulokinase/uridine kinase" evidence="8">
    <location>
        <begin position="170"/>
        <end position="242"/>
    </location>
</feature>
<dbReference type="NCBIfam" id="NF011997">
    <property type="entry name" value="PRK15453.1"/>
    <property type="match status" value="1"/>
</dbReference>
<evidence type="ECO:0000256" key="4">
    <source>
        <dbReference type="ARBA" id="ARBA00022741"/>
    </source>
</evidence>